<dbReference type="InterPro" id="IPR002885">
    <property type="entry name" value="PPR_rpt"/>
</dbReference>
<accession>A0A6A3AH37</accession>
<keyword evidence="4" id="KW-1185">Reference proteome</keyword>
<keyword evidence="1" id="KW-0677">Repeat</keyword>
<evidence type="ECO:0000256" key="1">
    <source>
        <dbReference type="ARBA" id="ARBA00022737"/>
    </source>
</evidence>
<sequence>MYAVNGFLNEAEKVFNIIGFKDVQCLNYLILEYGKSGFKEKAFRVFVDMLSSDSEPTDYTFTNLISSCSENFGIGKGKQMHGLAVKYGVVKVTYLVNAFITMYGKLGMVEDSERMFHILSERTLISWTALISGYIRSCSEKAFHTFLELLDHGISCYPGCLVTVLDGFSECKNLDLGVQLHAFVVKFNAILIGFTETSIDGNDEDAMVLFHQLKLTGIKPDLVTFSRLLCLSTKQACLVKGKCLHAFTIKTRFEPDLTVNNSLITMYAKCGSIEDACLIFDGMSRRDSVSWNAIVSTYSIHGQGKMAPRLFEEMKQGVAVDEITILAVLQACCYTGLWQEGLCILNEMESNSGITSSVEHFACMVDLLGRAGRLSEAMNLINVSPFQDSPLL</sequence>
<dbReference type="PANTHER" id="PTHR47926">
    <property type="entry name" value="PENTATRICOPEPTIDE REPEAT-CONTAINING PROTEIN"/>
    <property type="match status" value="1"/>
</dbReference>
<dbReference type="EMBL" id="VEPZ02001007">
    <property type="protein sequence ID" value="KAE8702545.1"/>
    <property type="molecule type" value="Genomic_DNA"/>
</dbReference>
<evidence type="ECO:0000313" key="3">
    <source>
        <dbReference type="EMBL" id="KAE8702545.1"/>
    </source>
</evidence>
<dbReference type="PROSITE" id="PS51375">
    <property type="entry name" value="PPR"/>
    <property type="match status" value="2"/>
</dbReference>
<dbReference type="InterPro" id="IPR046960">
    <property type="entry name" value="PPR_At4g14850-like_plant"/>
</dbReference>
<name>A0A6A3AH37_HIBSY</name>
<proteinExistence type="predicted"/>
<dbReference type="Pfam" id="PF01535">
    <property type="entry name" value="PPR"/>
    <property type="match status" value="2"/>
</dbReference>
<gene>
    <name evidence="3" type="ORF">F3Y22_tig00110482pilonHSYRG00304</name>
</gene>
<feature type="repeat" description="PPR" evidence="2">
    <location>
        <begin position="22"/>
        <end position="56"/>
    </location>
</feature>
<dbReference type="Proteomes" id="UP000436088">
    <property type="component" value="Unassembled WGS sequence"/>
</dbReference>
<dbReference type="GO" id="GO:0009451">
    <property type="term" value="P:RNA modification"/>
    <property type="evidence" value="ECO:0007669"/>
    <property type="project" value="InterPro"/>
</dbReference>
<dbReference type="InterPro" id="IPR011990">
    <property type="entry name" value="TPR-like_helical_dom_sf"/>
</dbReference>
<evidence type="ECO:0000256" key="2">
    <source>
        <dbReference type="PROSITE-ProRule" id="PRU00708"/>
    </source>
</evidence>
<dbReference type="FunFam" id="1.25.40.10:FF:000158">
    <property type="entry name" value="pentatricopeptide repeat-containing protein At2g33680"/>
    <property type="match status" value="1"/>
</dbReference>
<dbReference type="GO" id="GO:0003723">
    <property type="term" value="F:RNA binding"/>
    <property type="evidence" value="ECO:0007669"/>
    <property type="project" value="InterPro"/>
</dbReference>
<comment type="caution">
    <text evidence="3">The sequence shown here is derived from an EMBL/GenBank/DDBJ whole genome shotgun (WGS) entry which is preliminary data.</text>
</comment>
<dbReference type="Pfam" id="PF13041">
    <property type="entry name" value="PPR_2"/>
    <property type="match status" value="2"/>
</dbReference>
<dbReference type="Gene3D" id="1.25.40.10">
    <property type="entry name" value="Tetratricopeptide repeat domain"/>
    <property type="match status" value="2"/>
</dbReference>
<dbReference type="Pfam" id="PF13812">
    <property type="entry name" value="PPR_3"/>
    <property type="match status" value="1"/>
</dbReference>
<organism evidence="3 4">
    <name type="scientific">Hibiscus syriacus</name>
    <name type="common">Rose of Sharon</name>
    <dbReference type="NCBI Taxonomy" id="106335"/>
    <lineage>
        <taxon>Eukaryota</taxon>
        <taxon>Viridiplantae</taxon>
        <taxon>Streptophyta</taxon>
        <taxon>Embryophyta</taxon>
        <taxon>Tracheophyta</taxon>
        <taxon>Spermatophyta</taxon>
        <taxon>Magnoliopsida</taxon>
        <taxon>eudicotyledons</taxon>
        <taxon>Gunneridae</taxon>
        <taxon>Pentapetalae</taxon>
        <taxon>rosids</taxon>
        <taxon>malvids</taxon>
        <taxon>Malvales</taxon>
        <taxon>Malvaceae</taxon>
        <taxon>Malvoideae</taxon>
        <taxon>Hibiscus</taxon>
    </lineage>
</organism>
<reference evidence="3" key="1">
    <citation type="submission" date="2019-09" db="EMBL/GenBank/DDBJ databases">
        <title>Draft genome information of white flower Hibiscus syriacus.</title>
        <authorList>
            <person name="Kim Y.-M."/>
        </authorList>
    </citation>
    <scope>NUCLEOTIDE SEQUENCE [LARGE SCALE GENOMIC DNA]</scope>
    <source>
        <strain evidence="3">YM2019G1</strain>
    </source>
</reference>
<feature type="repeat" description="PPR" evidence="2">
    <location>
        <begin position="287"/>
        <end position="317"/>
    </location>
</feature>
<evidence type="ECO:0000313" key="4">
    <source>
        <dbReference type="Proteomes" id="UP000436088"/>
    </source>
</evidence>
<dbReference type="NCBIfam" id="TIGR00756">
    <property type="entry name" value="PPR"/>
    <property type="match status" value="1"/>
</dbReference>
<dbReference type="AlphaFoldDB" id="A0A6A3AH37"/>
<protein>
    <submittedName>
        <fullName evidence="3">Remorin family protein</fullName>
    </submittedName>
</protein>
<dbReference type="GO" id="GO:0099402">
    <property type="term" value="P:plant organ development"/>
    <property type="evidence" value="ECO:0007669"/>
    <property type="project" value="UniProtKB-ARBA"/>
</dbReference>